<evidence type="ECO:0000313" key="4">
    <source>
        <dbReference type="EMBL" id="EWS74990.1"/>
    </source>
</evidence>
<evidence type="ECO:0000256" key="3">
    <source>
        <dbReference type="PROSITE-ProRule" id="PRU00339"/>
    </source>
</evidence>
<gene>
    <name evidence="4" type="ORF">TTHERM_000833879</name>
</gene>
<protein>
    <submittedName>
        <fullName evidence="4">Tetratricopeptide repeat protein</fullName>
    </submittedName>
</protein>
<feature type="repeat" description="TPR" evidence="3">
    <location>
        <begin position="42"/>
        <end position="75"/>
    </location>
</feature>
<reference evidence="5" key="1">
    <citation type="journal article" date="2006" name="PLoS Biol.">
        <title>Macronuclear genome sequence of the ciliate Tetrahymena thermophila, a model eukaryote.</title>
        <authorList>
            <person name="Eisen J.A."/>
            <person name="Coyne R.S."/>
            <person name="Wu M."/>
            <person name="Wu D."/>
            <person name="Thiagarajan M."/>
            <person name="Wortman J.R."/>
            <person name="Badger J.H."/>
            <person name="Ren Q."/>
            <person name="Amedeo P."/>
            <person name="Jones K.M."/>
            <person name="Tallon L.J."/>
            <person name="Delcher A.L."/>
            <person name="Salzberg S.L."/>
            <person name="Silva J.C."/>
            <person name="Haas B.J."/>
            <person name="Majoros W.H."/>
            <person name="Farzad M."/>
            <person name="Carlton J.M."/>
            <person name="Smith R.K. Jr."/>
            <person name="Garg J."/>
            <person name="Pearlman R.E."/>
            <person name="Karrer K.M."/>
            <person name="Sun L."/>
            <person name="Manning G."/>
            <person name="Elde N.C."/>
            <person name="Turkewitz A.P."/>
            <person name="Asai D.J."/>
            <person name="Wilkes D.E."/>
            <person name="Wang Y."/>
            <person name="Cai H."/>
            <person name="Collins K."/>
            <person name="Stewart B.A."/>
            <person name="Lee S.R."/>
            <person name="Wilamowska K."/>
            <person name="Weinberg Z."/>
            <person name="Ruzzo W.L."/>
            <person name="Wloga D."/>
            <person name="Gaertig J."/>
            <person name="Frankel J."/>
            <person name="Tsao C.-C."/>
            <person name="Gorovsky M.A."/>
            <person name="Keeling P.J."/>
            <person name="Waller R.F."/>
            <person name="Patron N.J."/>
            <person name="Cherry J.M."/>
            <person name="Stover N.A."/>
            <person name="Krieger C.J."/>
            <person name="del Toro C."/>
            <person name="Ryder H.F."/>
            <person name="Williamson S.C."/>
            <person name="Barbeau R.A."/>
            <person name="Hamilton E.P."/>
            <person name="Orias E."/>
        </authorList>
    </citation>
    <scope>NUCLEOTIDE SEQUENCE [LARGE SCALE GENOMIC DNA]</scope>
    <source>
        <strain evidence="5">SB210</strain>
    </source>
</reference>
<dbReference type="PANTHER" id="PTHR44943">
    <property type="entry name" value="CELLULOSE SYNTHASE OPERON PROTEIN C"/>
    <property type="match status" value="1"/>
</dbReference>
<dbReference type="Proteomes" id="UP000009168">
    <property type="component" value="Unassembled WGS sequence"/>
</dbReference>
<evidence type="ECO:0000256" key="1">
    <source>
        <dbReference type="ARBA" id="ARBA00022737"/>
    </source>
</evidence>
<dbReference type="eggNOG" id="KOG4626">
    <property type="taxonomic scope" value="Eukaryota"/>
</dbReference>
<dbReference type="PROSITE" id="PS50005">
    <property type="entry name" value="TPR"/>
    <property type="match status" value="2"/>
</dbReference>
<dbReference type="SUPFAM" id="SSF48452">
    <property type="entry name" value="TPR-like"/>
    <property type="match status" value="1"/>
</dbReference>
<evidence type="ECO:0000256" key="2">
    <source>
        <dbReference type="ARBA" id="ARBA00022803"/>
    </source>
</evidence>
<dbReference type="PROSITE" id="PS50293">
    <property type="entry name" value="TPR_REGION"/>
    <property type="match status" value="1"/>
</dbReference>
<dbReference type="InterPro" id="IPR011990">
    <property type="entry name" value="TPR-like_helical_dom_sf"/>
</dbReference>
<dbReference type="GeneID" id="24440847"/>
<dbReference type="SMART" id="SM00028">
    <property type="entry name" value="TPR"/>
    <property type="match status" value="5"/>
</dbReference>
<evidence type="ECO:0000313" key="5">
    <source>
        <dbReference type="Proteomes" id="UP000009168"/>
    </source>
</evidence>
<dbReference type="STRING" id="312017.W7X6H5"/>
<organism evidence="4 5">
    <name type="scientific">Tetrahymena thermophila (strain SB210)</name>
    <dbReference type="NCBI Taxonomy" id="312017"/>
    <lineage>
        <taxon>Eukaryota</taxon>
        <taxon>Sar</taxon>
        <taxon>Alveolata</taxon>
        <taxon>Ciliophora</taxon>
        <taxon>Intramacronucleata</taxon>
        <taxon>Oligohymenophorea</taxon>
        <taxon>Hymenostomatida</taxon>
        <taxon>Tetrahymenina</taxon>
        <taxon>Tetrahymenidae</taxon>
        <taxon>Tetrahymena</taxon>
    </lineage>
</organism>
<feature type="repeat" description="TPR" evidence="3">
    <location>
        <begin position="212"/>
        <end position="245"/>
    </location>
</feature>
<sequence length="262" mass="30578">MLWNTQELYLYLKQIIFKDKTHLLDKARDLYEKLLKLEPNSVTILLNLGGCYYKLGQFEQAIKYNQNILSIDPKNYLANFNQGIIYYQKGMTENAIKYFQKSFQSKSKYGDAIYNLGIIHGQNGNLQEAEYFNKLALQTNNDLAKVYQLLNIPESDIKITSEIKDIFEKVLNAKIEQGVDFYILAFVQNLLGYKGQALYNCEIAVKLNEILADAFQLKGQILKQQGQQKEAIKCFDKFLELKPYSTFPNQKMRRVYHIFLNK</sequence>
<dbReference type="PANTHER" id="PTHR44943:SF8">
    <property type="entry name" value="TPR REPEAT-CONTAINING PROTEIN MJ0263"/>
    <property type="match status" value="1"/>
</dbReference>
<proteinExistence type="predicted"/>
<keyword evidence="2 3" id="KW-0802">TPR repeat</keyword>
<dbReference type="AlphaFoldDB" id="W7X6H5"/>
<dbReference type="Gene3D" id="1.25.40.10">
    <property type="entry name" value="Tetratricopeptide repeat domain"/>
    <property type="match status" value="2"/>
</dbReference>
<dbReference type="EMBL" id="GG662725">
    <property type="protein sequence ID" value="EWS74990.1"/>
    <property type="molecule type" value="Genomic_DNA"/>
</dbReference>
<keyword evidence="5" id="KW-1185">Reference proteome</keyword>
<dbReference type="InterPro" id="IPR019734">
    <property type="entry name" value="TPR_rpt"/>
</dbReference>
<keyword evidence="1" id="KW-0677">Repeat</keyword>
<dbReference type="OrthoDB" id="10006270at2759"/>
<dbReference type="Pfam" id="PF14559">
    <property type="entry name" value="TPR_19"/>
    <property type="match status" value="1"/>
</dbReference>
<name>W7X6H5_TETTS</name>
<dbReference type="Pfam" id="PF13181">
    <property type="entry name" value="TPR_8"/>
    <property type="match status" value="2"/>
</dbReference>
<dbReference type="InParanoid" id="W7X6H5"/>
<dbReference type="RefSeq" id="XP_012652489.1">
    <property type="nucleotide sequence ID" value="XM_012797035.1"/>
</dbReference>
<dbReference type="InterPro" id="IPR051685">
    <property type="entry name" value="Ycf3/AcsC/BcsC/TPR_MFPF"/>
</dbReference>
<accession>W7X6H5</accession>
<dbReference type="KEGG" id="tet:TTHERM_000833879"/>